<name>A0A5B8RIS2_9ZZZZ</name>
<feature type="transmembrane region" description="Helical" evidence="1">
    <location>
        <begin position="129"/>
        <end position="155"/>
    </location>
</feature>
<evidence type="ECO:0000256" key="1">
    <source>
        <dbReference type="SAM" id="Phobius"/>
    </source>
</evidence>
<dbReference type="Pfam" id="PF12261">
    <property type="entry name" value="T_hemolysin"/>
    <property type="match status" value="1"/>
</dbReference>
<gene>
    <name evidence="2" type="ORF">KBTEX_03017</name>
</gene>
<proteinExistence type="predicted"/>
<organism evidence="2">
    <name type="scientific">uncultured organism</name>
    <dbReference type="NCBI Taxonomy" id="155900"/>
    <lineage>
        <taxon>unclassified sequences</taxon>
        <taxon>environmental samples</taxon>
    </lineage>
</organism>
<dbReference type="InterPro" id="IPR022050">
    <property type="entry name" value="T_hemolysin"/>
</dbReference>
<evidence type="ECO:0000313" key="2">
    <source>
        <dbReference type="EMBL" id="QEA06677.1"/>
    </source>
</evidence>
<dbReference type="EMBL" id="MN079161">
    <property type="protein sequence ID" value="QEA06677.1"/>
    <property type="molecule type" value="Genomic_DNA"/>
</dbReference>
<keyword evidence="1" id="KW-0472">Membrane</keyword>
<sequence>MSRDQESLCVDPRIDPLLGELHHRVALHLTGWDGPERGELESFIARVFARTCGARVTNFFPTLLAFSQEHRLAGVVGVRSASGARLFLEHYLDVPAEQAVSACIARQVDRNEVVEVGNLALSAPGQARWIIAVTTAFLAAAGFHWVVFTAAAPLFNAFRRLGLRPIRVADADPERLPDRGTTWGRYYEAAPQVYAGDVRAGMGKLRYARCWQLDAPRHLLACAEALGARAFAPSLASGVAGT</sequence>
<reference evidence="2" key="1">
    <citation type="submission" date="2019-06" db="EMBL/GenBank/DDBJ databases">
        <authorList>
            <person name="Murdoch R.W."/>
            <person name="Fathepure B."/>
        </authorList>
    </citation>
    <scope>NUCLEOTIDE SEQUENCE</scope>
</reference>
<keyword evidence="1" id="KW-1133">Transmembrane helix</keyword>
<keyword evidence="1" id="KW-0812">Transmembrane</keyword>
<evidence type="ECO:0008006" key="3">
    <source>
        <dbReference type="Google" id="ProtNLM"/>
    </source>
</evidence>
<protein>
    <recommendedName>
        <fullName evidence="3">Thermostable hemolysin</fullName>
    </recommendedName>
</protein>
<accession>A0A5B8RIS2</accession>
<dbReference type="AlphaFoldDB" id="A0A5B8RIS2"/>